<proteinExistence type="predicted"/>
<keyword evidence="2" id="KW-1185">Reference proteome</keyword>
<protein>
    <submittedName>
        <fullName evidence="1">Uncharacterized protein</fullName>
    </submittedName>
</protein>
<organism evidence="1 2">
    <name type="scientific">Bacterioplanes sanyensis</name>
    <dbReference type="NCBI Taxonomy" id="1249553"/>
    <lineage>
        <taxon>Bacteria</taxon>
        <taxon>Pseudomonadati</taxon>
        <taxon>Pseudomonadota</taxon>
        <taxon>Gammaproteobacteria</taxon>
        <taxon>Oceanospirillales</taxon>
        <taxon>Oceanospirillaceae</taxon>
        <taxon>Bacterioplanes</taxon>
    </lineage>
</organism>
<dbReference type="OrthoDB" id="9783172at2"/>
<dbReference type="SUPFAM" id="SSF52172">
    <property type="entry name" value="CheY-like"/>
    <property type="match status" value="1"/>
</dbReference>
<sequence length="384" mass="42490">MQQCHAYVTEPGIAQQLEQLLVALPQLQFSVNQQGLEQARSRYQQQASPRLLILDLSGYEYESDAVAALLALADVCAAGTRVLALGARQDVAFFKRLTALGVSDYVPLPATPAELRQHILPLLADAGSNTVDALHCRQMVVAGLSGGVGASTIVAQLSRLLSDHVGMHLGLVDANPLAGGLDLYVGQTANDAFARIWLDDMDVDELFIQRAGQSLGTRRTLFKTLAHGQWLNATQLTRVRQRLSPCFSALMWDLPSHQLWQAELQPWWQQANDVLLVAEASVRGVRDIQRSLELVAECQGQVRWLINAAHDRPTLLPEEVLQHTGLSPHQVSWLAHDRSVRQAQELGKPLKRGRFVRSLQPLQLVLTGHSARQRRRWLPVGVRS</sequence>
<dbReference type="InterPro" id="IPR050625">
    <property type="entry name" value="ParA/MinD_ATPase"/>
</dbReference>
<dbReference type="GO" id="GO:0005524">
    <property type="term" value="F:ATP binding"/>
    <property type="evidence" value="ECO:0007669"/>
    <property type="project" value="TreeGrafter"/>
</dbReference>
<evidence type="ECO:0000313" key="1">
    <source>
        <dbReference type="EMBL" id="ASP38836.1"/>
    </source>
</evidence>
<dbReference type="RefSeq" id="WP_094060022.1">
    <property type="nucleotide sequence ID" value="NZ_CP022530.1"/>
</dbReference>
<dbReference type="PANTHER" id="PTHR43384">
    <property type="entry name" value="SEPTUM SITE-DETERMINING PROTEIN MIND HOMOLOG, CHLOROPLASTIC-RELATED"/>
    <property type="match status" value="1"/>
</dbReference>
<dbReference type="PANTHER" id="PTHR43384:SF13">
    <property type="entry name" value="SLR0110 PROTEIN"/>
    <property type="match status" value="1"/>
</dbReference>
<dbReference type="Gene3D" id="3.40.50.300">
    <property type="entry name" value="P-loop containing nucleotide triphosphate hydrolases"/>
    <property type="match status" value="1"/>
</dbReference>
<dbReference type="GO" id="GO:0016887">
    <property type="term" value="F:ATP hydrolysis activity"/>
    <property type="evidence" value="ECO:0007669"/>
    <property type="project" value="TreeGrafter"/>
</dbReference>
<dbReference type="InterPro" id="IPR011006">
    <property type="entry name" value="CheY-like_superfamily"/>
</dbReference>
<dbReference type="EMBL" id="CP022530">
    <property type="protein sequence ID" value="ASP38836.1"/>
    <property type="molecule type" value="Genomic_DNA"/>
</dbReference>
<dbReference type="GO" id="GO:0009898">
    <property type="term" value="C:cytoplasmic side of plasma membrane"/>
    <property type="evidence" value="ECO:0007669"/>
    <property type="project" value="TreeGrafter"/>
</dbReference>
<dbReference type="Gene3D" id="3.40.50.2300">
    <property type="match status" value="1"/>
</dbReference>
<gene>
    <name evidence="1" type="ORF">CHH28_09150</name>
</gene>
<name>A0A222FJS4_9GAMM</name>
<dbReference type="GO" id="GO:0051782">
    <property type="term" value="P:negative regulation of cell division"/>
    <property type="evidence" value="ECO:0007669"/>
    <property type="project" value="TreeGrafter"/>
</dbReference>
<accession>A0A222FJS4</accession>
<dbReference type="AlphaFoldDB" id="A0A222FJS4"/>
<evidence type="ECO:0000313" key="2">
    <source>
        <dbReference type="Proteomes" id="UP000202440"/>
    </source>
</evidence>
<reference evidence="1 2" key="1">
    <citation type="submission" date="2017-07" db="EMBL/GenBank/DDBJ databases">
        <title>Annotated genome sequence of Bacterioplanes sanyensis isolated from Red Sea.</title>
        <authorList>
            <person name="Rehman Z.U."/>
        </authorList>
    </citation>
    <scope>NUCLEOTIDE SEQUENCE [LARGE SCALE GENOMIC DNA]</scope>
    <source>
        <strain evidence="1 2">NV9</strain>
    </source>
</reference>
<dbReference type="KEGG" id="bsan:CHH28_09150"/>
<dbReference type="InterPro" id="IPR027417">
    <property type="entry name" value="P-loop_NTPase"/>
</dbReference>
<dbReference type="GO" id="GO:0005829">
    <property type="term" value="C:cytosol"/>
    <property type="evidence" value="ECO:0007669"/>
    <property type="project" value="TreeGrafter"/>
</dbReference>
<dbReference type="Proteomes" id="UP000202440">
    <property type="component" value="Chromosome"/>
</dbReference>
<dbReference type="SUPFAM" id="SSF52540">
    <property type="entry name" value="P-loop containing nucleoside triphosphate hydrolases"/>
    <property type="match status" value="1"/>
</dbReference>